<protein>
    <submittedName>
        <fullName evidence="1">Uncharacterized protein</fullName>
    </submittedName>
</protein>
<proteinExistence type="predicted"/>
<dbReference type="InParanoid" id="A0A0C2ZWE5"/>
<dbReference type="HOGENOM" id="CLU_2777394_0_0_1"/>
<dbReference type="EMBL" id="KN822110">
    <property type="protein sequence ID" value="KIM56797.1"/>
    <property type="molecule type" value="Genomic_DNA"/>
</dbReference>
<organism evidence="1 2">
    <name type="scientific">Scleroderma citrinum Foug A</name>
    <dbReference type="NCBI Taxonomy" id="1036808"/>
    <lineage>
        <taxon>Eukaryota</taxon>
        <taxon>Fungi</taxon>
        <taxon>Dikarya</taxon>
        <taxon>Basidiomycota</taxon>
        <taxon>Agaricomycotina</taxon>
        <taxon>Agaricomycetes</taxon>
        <taxon>Agaricomycetidae</taxon>
        <taxon>Boletales</taxon>
        <taxon>Sclerodermatineae</taxon>
        <taxon>Sclerodermataceae</taxon>
        <taxon>Scleroderma</taxon>
    </lineage>
</organism>
<reference evidence="2" key="2">
    <citation type="submission" date="2015-01" db="EMBL/GenBank/DDBJ databases">
        <title>Evolutionary Origins and Diversification of the Mycorrhizal Mutualists.</title>
        <authorList>
            <consortium name="DOE Joint Genome Institute"/>
            <consortium name="Mycorrhizal Genomics Consortium"/>
            <person name="Kohler A."/>
            <person name="Kuo A."/>
            <person name="Nagy L.G."/>
            <person name="Floudas D."/>
            <person name="Copeland A."/>
            <person name="Barry K.W."/>
            <person name="Cichocki N."/>
            <person name="Veneault-Fourrey C."/>
            <person name="LaButti K."/>
            <person name="Lindquist E.A."/>
            <person name="Lipzen A."/>
            <person name="Lundell T."/>
            <person name="Morin E."/>
            <person name="Murat C."/>
            <person name="Riley R."/>
            <person name="Ohm R."/>
            <person name="Sun H."/>
            <person name="Tunlid A."/>
            <person name="Henrissat B."/>
            <person name="Grigoriev I.V."/>
            <person name="Hibbett D.S."/>
            <person name="Martin F."/>
        </authorList>
    </citation>
    <scope>NUCLEOTIDE SEQUENCE [LARGE SCALE GENOMIC DNA]</scope>
    <source>
        <strain evidence="2">Foug A</strain>
    </source>
</reference>
<dbReference type="AlphaFoldDB" id="A0A0C2ZWE5"/>
<reference evidence="1 2" key="1">
    <citation type="submission" date="2014-04" db="EMBL/GenBank/DDBJ databases">
        <authorList>
            <consortium name="DOE Joint Genome Institute"/>
            <person name="Kuo A."/>
            <person name="Kohler A."/>
            <person name="Nagy L.G."/>
            <person name="Floudas D."/>
            <person name="Copeland A."/>
            <person name="Barry K.W."/>
            <person name="Cichocki N."/>
            <person name="Veneault-Fourrey C."/>
            <person name="LaButti K."/>
            <person name="Lindquist E.A."/>
            <person name="Lipzen A."/>
            <person name="Lundell T."/>
            <person name="Morin E."/>
            <person name="Murat C."/>
            <person name="Sun H."/>
            <person name="Tunlid A."/>
            <person name="Henrissat B."/>
            <person name="Grigoriev I.V."/>
            <person name="Hibbett D.S."/>
            <person name="Martin F."/>
            <person name="Nordberg H.P."/>
            <person name="Cantor M.N."/>
            <person name="Hua S.X."/>
        </authorList>
    </citation>
    <scope>NUCLEOTIDE SEQUENCE [LARGE SCALE GENOMIC DNA]</scope>
    <source>
        <strain evidence="1 2">Foug A</strain>
    </source>
</reference>
<evidence type="ECO:0000313" key="1">
    <source>
        <dbReference type="EMBL" id="KIM56797.1"/>
    </source>
</evidence>
<keyword evidence="2" id="KW-1185">Reference proteome</keyword>
<accession>A0A0C2ZWE5</accession>
<evidence type="ECO:0000313" key="2">
    <source>
        <dbReference type="Proteomes" id="UP000053989"/>
    </source>
</evidence>
<feature type="non-terminal residue" evidence="1">
    <location>
        <position position="1"/>
    </location>
</feature>
<gene>
    <name evidence="1" type="ORF">SCLCIDRAFT_1220073</name>
</gene>
<name>A0A0C2ZWE5_9AGAM</name>
<sequence>LTVMGKHAGPRRMSIVALQSRSSVDLDQAIGRSDVNRAGNYRSDGVDQHPRKNMNRVYLRANSQDLTTA</sequence>
<dbReference type="Proteomes" id="UP000053989">
    <property type="component" value="Unassembled WGS sequence"/>
</dbReference>